<dbReference type="EMBL" id="JAINVV010000009">
    <property type="protein sequence ID" value="MBY8824410.1"/>
    <property type="molecule type" value="Genomic_DNA"/>
</dbReference>
<evidence type="ECO:0000313" key="6">
    <source>
        <dbReference type="Proteomes" id="UP000706039"/>
    </source>
</evidence>
<keyword evidence="3" id="KW-0804">Transcription</keyword>
<name>A0ABS7PSU4_9SPHN</name>
<organism evidence="5 6">
    <name type="scientific">Sphingomonas colocasiae</name>
    <dbReference type="NCBI Taxonomy" id="1848973"/>
    <lineage>
        <taxon>Bacteria</taxon>
        <taxon>Pseudomonadati</taxon>
        <taxon>Pseudomonadota</taxon>
        <taxon>Alphaproteobacteria</taxon>
        <taxon>Sphingomonadales</taxon>
        <taxon>Sphingomonadaceae</taxon>
        <taxon>Sphingomonas</taxon>
    </lineage>
</organism>
<dbReference type="PROSITE" id="PS01117">
    <property type="entry name" value="HTH_MARR_1"/>
    <property type="match status" value="1"/>
</dbReference>
<dbReference type="SMART" id="SM00347">
    <property type="entry name" value="HTH_MARR"/>
    <property type="match status" value="1"/>
</dbReference>
<keyword evidence="1" id="KW-0805">Transcription regulation</keyword>
<dbReference type="InterPro" id="IPR023187">
    <property type="entry name" value="Tscrpt_reg_MarR-type_CS"/>
</dbReference>
<protein>
    <submittedName>
        <fullName evidence="5">MarR family transcriptional regulator</fullName>
    </submittedName>
</protein>
<evidence type="ECO:0000256" key="1">
    <source>
        <dbReference type="ARBA" id="ARBA00023015"/>
    </source>
</evidence>
<proteinExistence type="predicted"/>
<comment type="caution">
    <text evidence="5">The sequence shown here is derived from an EMBL/GenBank/DDBJ whole genome shotgun (WGS) entry which is preliminary data.</text>
</comment>
<dbReference type="InterPro" id="IPR036388">
    <property type="entry name" value="WH-like_DNA-bd_sf"/>
</dbReference>
<evidence type="ECO:0000259" key="4">
    <source>
        <dbReference type="SMART" id="SM00347"/>
    </source>
</evidence>
<keyword evidence="6" id="KW-1185">Reference proteome</keyword>
<dbReference type="Pfam" id="PF12802">
    <property type="entry name" value="MarR_2"/>
    <property type="match status" value="1"/>
</dbReference>
<accession>A0ABS7PSU4</accession>
<dbReference type="Proteomes" id="UP000706039">
    <property type="component" value="Unassembled WGS sequence"/>
</dbReference>
<feature type="domain" description="HTH marR-type" evidence="4">
    <location>
        <begin position="20"/>
        <end position="119"/>
    </location>
</feature>
<reference evidence="5 6" key="1">
    <citation type="submission" date="2021-08" db="EMBL/GenBank/DDBJ databases">
        <authorList>
            <person name="Tuo L."/>
        </authorList>
    </citation>
    <scope>NUCLEOTIDE SEQUENCE [LARGE SCALE GENOMIC DNA]</scope>
    <source>
        <strain evidence="5 6">JCM 31229</strain>
    </source>
</reference>
<keyword evidence="2" id="KW-0238">DNA-binding</keyword>
<dbReference type="InterPro" id="IPR000835">
    <property type="entry name" value="HTH_MarR-typ"/>
</dbReference>
<dbReference type="InterPro" id="IPR036390">
    <property type="entry name" value="WH_DNA-bd_sf"/>
</dbReference>
<gene>
    <name evidence="5" type="ORF">K7G82_19045</name>
</gene>
<sequence length="138" mass="15561">MMDLLRAYYWFDEALQAGLKQHGWGDVTRSQSLILSNVAFGVRRASQLAKNLGVTRQAISQMLTEMERKELITMSADPSDGRAQIVNFSTRSQGIRDDAMKILNTIEARLGEQLGKRRFEALTEALSRDWGPPAFVDQ</sequence>
<evidence type="ECO:0000313" key="5">
    <source>
        <dbReference type="EMBL" id="MBY8824410.1"/>
    </source>
</evidence>
<evidence type="ECO:0000256" key="3">
    <source>
        <dbReference type="ARBA" id="ARBA00023163"/>
    </source>
</evidence>
<dbReference type="SUPFAM" id="SSF46785">
    <property type="entry name" value="Winged helix' DNA-binding domain"/>
    <property type="match status" value="1"/>
</dbReference>
<dbReference type="Gene3D" id="1.10.10.10">
    <property type="entry name" value="Winged helix-like DNA-binding domain superfamily/Winged helix DNA-binding domain"/>
    <property type="match status" value="1"/>
</dbReference>
<dbReference type="RefSeq" id="WP_222991522.1">
    <property type="nucleotide sequence ID" value="NZ_JAINVV010000009.1"/>
</dbReference>
<evidence type="ECO:0000256" key="2">
    <source>
        <dbReference type="ARBA" id="ARBA00023125"/>
    </source>
</evidence>